<accession>A0A0B0PV22</accession>
<name>A0A0B0PV22_GOSAR</name>
<evidence type="ECO:0000313" key="1">
    <source>
        <dbReference type="EMBL" id="KHG27261.1"/>
    </source>
</evidence>
<proteinExistence type="predicted"/>
<organism evidence="1 2">
    <name type="scientific">Gossypium arboreum</name>
    <name type="common">Tree cotton</name>
    <name type="synonym">Gossypium nanking</name>
    <dbReference type="NCBI Taxonomy" id="29729"/>
    <lineage>
        <taxon>Eukaryota</taxon>
        <taxon>Viridiplantae</taxon>
        <taxon>Streptophyta</taxon>
        <taxon>Embryophyta</taxon>
        <taxon>Tracheophyta</taxon>
        <taxon>Spermatophyta</taxon>
        <taxon>Magnoliopsida</taxon>
        <taxon>eudicotyledons</taxon>
        <taxon>Gunneridae</taxon>
        <taxon>Pentapetalae</taxon>
        <taxon>rosids</taxon>
        <taxon>malvids</taxon>
        <taxon>Malvales</taxon>
        <taxon>Malvaceae</taxon>
        <taxon>Malvoideae</taxon>
        <taxon>Gossypium</taxon>
    </lineage>
</organism>
<reference evidence="2" key="1">
    <citation type="submission" date="2014-09" db="EMBL/GenBank/DDBJ databases">
        <authorList>
            <person name="Mudge J."/>
            <person name="Ramaraj T."/>
            <person name="Lindquist I.E."/>
            <person name="Bharti A.K."/>
            <person name="Sundararajan A."/>
            <person name="Cameron C.T."/>
            <person name="Woodward J.E."/>
            <person name="May G.D."/>
            <person name="Brubaker C."/>
            <person name="Broadhvest J."/>
            <person name="Wilkins T.A."/>
        </authorList>
    </citation>
    <scope>NUCLEOTIDE SEQUENCE</scope>
    <source>
        <strain evidence="2">cv. AKA8401</strain>
    </source>
</reference>
<protein>
    <submittedName>
        <fullName evidence="1">Uncharacterized protein</fullName>
    </submittedName>
</protein>
<evidence type="ECO:0000313" key="2">
    <source>
        <dbReference type="Proteomes" id="UP000032142"/>
    </source>
</evidence>
<dbReference type="Proteomes" id="UP000032142">
    <property type="component" value="Unassembled WGS sequence"/>
</dbReference>
<gene>
    <name evidence="1" type="ORF">F383_34375</name>
</gene>
<dbReference type="EMBL" id="KN440465">
    <property type="protein sequence ID" value="KHG27261.1"/>
    <property type="molecule type" value="Genomic_DNA"/>
</dbReference>
<keyword evidence="2" id="KW-1185">Reference proteome</keyword>
<sequence>MSQRTKST</sequence>